<accession>A0A5B7EAM2</accession>
<protein>
    <submittedName>
        <fullName evidence="2">Uncharacterized protein</fullName>
    </submittedName>
</protein>
<proteinExistence type="predicted"/>
<evidence type="ECO:0000313" key="3">
    <source>
        <dbReference type="Proteomes" id="UP000324222"/>
    </source>
</evidence>
<gene>
    <name evidence="2" type="ORF">E2C01_023946</name>
</gene>
<name>A0A5B7EAM2_PORTR</name>
<dbReference type="Proteomes" id="UP000324222">
    <property type="component" value="Unassembled WGS sequence"/>
</dbReference>
<keyword evidence="3" id="KW-1185">Reference proteome</keyword>
<evidence type="ECO:0000313" key="2">
    <source>
        <dbReference type="EMBL" id="MPC30678.1"/>
    </source>
</evidence>
<dbReference type="EMBL" id="VSRR010002297">
    <property type="protein sequence ID" value="MPC30678.1"/>
    <property type="molecule type" value="Genomic_DNA"/>
</dbReference>
<comment type="caution">
    <text evidence="2">The sequence shown here is derived from an EMBL/GenBank/DDBJ whole genome shotgun (WGS) entry which is preliminary data.</text>
</comment>
<reference evidence="2 3" key="1">
    <citation type="submission" date="2019-05" db="EMBL/GenBank/DDBJ databases">
        <title>Another draft genome of Portunus trituberculatus and its Hox gene families provides insights of decapod evolution.</title>
        <authorList>
            <person name="Jeong J.-H."/>
            <person name="Song I."/>
            <person name="Kim S."/>
            <person name="Choi T."/>
            <person name="Kim D."/>
            <person name="Ryu S."/>
            <person name="Kim W."/>
        </authorList>
    </citation>
    <scope>NUCLEOTIDE SEQUENCE [LARGE SCALE GENOMIC DNA]</scope>
    <source>
        <tissue evidence="2">Muscle</tissue>
    </source>
</reference>
<dbReference type="AlphaFoldDB" id="A0A5B7EAM2"/>
<sequence>MSRRQLLCLMGKVSGWSWPDITRPAHIHQPPPPHPPHNHHPRPAPGVEASGGCVWNRHDPDPFPEITVSLPLTVCGDTNLGHITPSRPSLTIPPSLTISLSPLSTHNPFGKRKIMIETLIRFLS</sequence>
<organism evidence="2 3">
    <name type="scientific">Portunus trituberculatus</name>
    <name type="common">Swimming crab</name>
    <name type="synonym">Neptunus trituberculatus</name>
    <dbReference type="NCBI Taxonomy" id="210409"/>
    <lineage>
        <taxon>Eukaryota</taxon>
        <taxon>Metazoa</taxon>
        <taxon>Ecdysozoa</taxon>
        <taxon>Arthropoda</taxon>
        <taxon>Crustacea</taxon>
        <taxon>Multicrustacea</taxon>
        <taxon>Malacostraca</taxon>
        <taxon>Eumalacostraca</taxon>
        <taxon>Eucarida</taxon>
        <taxon>Decapoda</taxon>
        <taxon>Pleocyemata</taxon>
        <taxon>Brachyura</taxon>
        <taxon>Eubrachyura</taxon>
        <taxon>Portunoidea</taxon>
        <taxon>Portunidae</taxon>
        <taxon>Portuninae</taxon>
        <taxon>Portunus</taxon>
    </lineage>
</organism>
<feature type="region of interest" description="Disordered" evidence="1">
    <location>
        <begin position="24"/>
        <end position="53"/>
    </location>
</feature>
<evidence type="ECO:0000256" key="1">
    <source>
        <dbReference type="SAM" id="MobiDB-lite"/>
    </source>
</evidence>